<reference evidence="3" key="1">
    <citation type="submission" date="2021-04" db="EMBL/GenBank/DDBJ databases">
        <title>novel species isolated from subtropical streams in China.</title>
        <authorList>
            <person name="Lu H."/>
        </authorList>
    </citation>
    <scope>NUCLEOTIDE SEQUENCE</scope>
    <source>
        <strain evidence="3">LFS511W</strain>
    </source>
</reference>
<protein>
    <recommendedName>
        <fullName evidence="2">LiaF transmembrane domain-containing protein</fullName>
    </recommendedName>
</protein>
<evidence type="ECO:0000256" key="1">
    <source>
        <dbReference type="SAM" id="Phobius"/>
    </source>
</evidence>
<accession>A0A941I665</accession>
<dbReference type="Pfam" id="PF22570">
    <property type="entry name" value="LiaF-TM"/>
    <property type="match status" value="1"/>
</dbReference>
<feature type="transmembrane region" description="Helical" evidence="1">
    <location>
        <begin position="16"/>
        <end position="36"/>
    </location>
</feature>
<keyword evidence="1" id="KW-1133">Transmembrane helix</keyword>
<evidence type="ECO:0000313" key="4">
    <source>
        <dbReference type="Proteomes" id="UP000680067"/>
    </source>
</evidence>
<evidence type="ECO:0000259" key="2">
    <source>
        <dbReference type="Pfam" id="PF22570"/>
    </source>
</evidence>
<feature type="transmembrane region" description="Helical" evidence="1">
    <location>
        <begin position="96"/>
        <end position="114"/>
    </location>
</feature>
<dbReference type="RefSeq" id="WP_212686853.1">
    <property type="nucleotide sequence ID" value="NZ_JAGSPN010000002.1"/>
</dbReference>
<comment type="caution">
    <text evidence="3">The sequence shown here is derived from an EMBL/GenBank/DDBJ whole genome shotgun (WGS) entry which is preliminary data.</text>
</comment>
<dbReference type="Proteomes" id="UP000680067">
    <property type="component" value="Unassembled WGS sequence"/>
</dbReference>
<dbReference type="EMBL" id="JAGSPN010000002">
    <property type="protein sequence ID" value="MBR7781509.1"/>
    <property type="molecule type" value="Genomic_DNA"/>
</dbReference>
<sequence length="118" mass="13064">MRDECQNPVAQRRKNLVFGLALIAAGAFFMTNDWIVITQLRWWHWASGAIALSGLIELVSAQNASHVGRSVCTLIIAGWLYASAEHLWGWNFSNSWPLLLIGAGAQYLIGGMFSSDKK</sequence>
<name>A0A941I665_9BURK</name>
<dbReference type="AlphaFoldDB" id="A0A941I665"/>
<evidence type="ECO:0000313" key="3">
    <source>
        <dbReference type="EMBL" id="MBR7781509.1"/>
    </source>
</evidence>
<organism evidence="3 4">
    <name type="scientific">Undibacterium luofuense</name>
    <dbReference type="NCBI Taxonomy" id="2828733"/>
    <lineage>
        <taxon>Bacteria</taxon>
        <taxon>Pseudomonadati</taxon>
        <taxon>Pseudomonadota</taxon>
        <taxon>Betaproteobacteria</taxon>
        <taxon>Burkholderiales</taxon>
        <taxon>Oxalobacteraceae</taxon>
        <taxon>Undibacterium</taxon>
    </lineage>
</organism>
<feature type="transmembrane region" description="Helical" evidence="1">
    <location>
        <begin position="71"/>
        <end position="90"/>
    </location>
</feature>
<keyword evidence="4" id="KW-1185">Reference proteome</keyword>
<keyword evidence="1" id="KW-0812">Transmembrane</keyword>
<keyword evidence="1" id="KW-0472">Membrane</keyword>
<feature type="domain" description="LiaF transmembrane" evidence="2">
    <location>
        <begin position="17"/>
        <end position="110"/>
    </location>
</feature>
<proteinExistence type="predicted"/>
<feature type="transmembrane region" description="Helical" evidence="1">
    <location>
        <begin position="42"/>
        <end position="59"/>
    </location>
</feature>
<dbReference type="InterPro" id="IPR054331">
    <property type="entry name" value="LiaF_TM"/>
</dbReference>
<gene>
    <name evidence="3" type="ORF">KDM89_05110</name>
</gene>